<comment type="similarity">
    <text evidence="2">Belongs to the DapA family.</text>
</comment>
<evidence type="ECO:0000256" key="3">
    <source>
        <dbReference type="PIRSR" id="PIRSR001365-1"/>
    </source>
</evidence>
<dbReference type="SUPFAM" id="SSF51569">
    <property type="entry name" value="Aldolase"/>
    <property type="match status" value="1"/>
</dbReference>
<gene>
    <name evidence="5" type="ORF">K1W69_11300</name>
</gene>
<proteinExistence type="inferred from homology"/>
<dbReference type="SMART" id="SM01130">
    <property type="entry name" value="DHDPS"/>
    <property type="match status" value="1"/>
</dbReference>
<organism evidence="5 6">
    <name type="scientific">Flavimaribacter sediminis</name>
    <dbReference type="NCBI Taxonomy" id="2865987"/>
    <lineage>
        <taxon>Bacteria</taxon>
        <taxon>Pseudomonadati</taxon>
        <taxon>Pseudomonadota</taxon>
        <taxon>Alphaproteobacteria</taxon>
        <taxon>Hyphomicrobiales</taxon>
        <taxon>Rhizobiaceae</taxon>
        <taxon>Flavimaribacter</taxon>
    </lineage>
</organism>
<dbReference type="CDD" id="cd00408">
    <property type="entry name" value="DHDPS-like"/>
    <property type="match status" value="1"/>
</dbReference>
<comment type="caution">
    <text evidence="5">The sequence shown here is derived from an EMBL/GenBank/DDBJ whole genome shotgun (WGS) entry which is preliminary data.</text>
</comment>
<protein>
    <submittedName>
        <fullName evidence="5">Dihydrodipicolinate synthase family protein</fullName>
    </submittedName>
</protein>
<dbReference type="InterPro" id="IPR013785">
    <property type="entry name" value="Aldolase_TIM"/>
</dbReference>
<accession>A0AAE2ZJ92</accession>
<evidence type="ECO:0000256" key="4">
    <source>
        <dbReference type="PIRSR" id="PIRSR001365-2"/>
    </source>
</evidence>
<dbReference type="PANTHER" id="PTHR12128:SF67">
    <property type="entry name" value="BLR3884 PROTEIN"/>
    <property type="match status" value="1"/>
</dbReference>
<keyword evidence="1 2" id="KW-0456">Lyase</keyword>
<dbReference type="PANTHER" id="PTHR12128">
    <property type="entry name" value="DIHYDRODIPICOLINATE SYNTHASE"/>
    <property type="match status" value="1"/>
</dbReference>
<dbReference type="RefSeq" id="WP_220228456.1">
    <property type="nucleotide sequence ID" value="NZ_JAICBX010000002.1"/>
</dbReference>
<sequence>MTLHRLKGVVAAVPTPLDSSFHPDLEAFTAHCRWALDNGCDALNVLGSTGEANSLSVVDRKAVMTAASRAFDGSKLMVGAATPDLATTVELTRYAHECGFAAALVLPPWYYKPVTDDGLYAWFARLVEETSATPIAIYLYNYPQLTGIRFSEDLARRLSASFPERIVGMKDSSGDLDYAAAMAKIDGFDVFPSNEAALANCDRDGYAGCISATVNIDPAGSAALLADQGNSDLLDSVRHVRTTVSSFPLVPSVKYLVAKRLGKASAAMPLPPFLPLTDAQQADLVEQIG</sequence>
<reference evidence="5" key="1">
    <citation type="submission" date="2021-08" db="EMBL/GenBank/DDBJ databases">
        <title>Hoeflea bacterium WL0058 sp. nov., isolated from the sediment.</title>
        <authorList>
            <person name="Wang L."/>
            <person name="Zhang D."/>
        </authorList>
    </citation>
    <scope>NUCLEOTIDE SEQUENCE</scope>
    <source>
        <strain evidence="5">WL0058</strain>
    </source>
</reference>
<evidence type="ECO:0000256" key="1">
    <source>
        <dbReference type="ARBA" id="ARBA00023239"/>
    </source>
</evidence>
<feature type="binding site" evidence="4">
    <location>
        <position position="49"/>
    </location>
    <ligand>
        <name>pyruvate</name>
        <dbReference type="ChEBI" id="CHEBI:15361"/>
    </ligand>
</feature>
<dbReference type="PIRSF" id="PIRSF001365">
    <property type="entry name" value="DHDPS"/>
    <property type="match status" value="1"/>
</dbReference>
<feature type="active site" description="Proton donor/acceptor" evidence="3">
    <location>
        <position position="140"/>
    </location>
</feature>
<evidence type="ECO:0000313" key="6">
    <source>
        <dbReference type="Proteomes" id="UP001196509"/>
    </source>
</evidence>
<dbReference type="Gene3D" id="3.20.20.70">
    <property type="entry name" value="Aldolase class I"/>
    <property type="match status" value="1"/>
</dbReference>
<dbReference type="EMBL" id="JAICBX010000002">
    <property type="protein sequence ID" value="MBW8637774.1"/>
    <property type="molecule type" value="Genomic_DNA"/>
</dbReference>
<dbReference type="Proteomes" id="UP001196509">
    <property type="component" value="Unassembled WGS sequence"/>
</dbReference>
<name>A0AAE2ZJ92_9HYPH</name>
<dbReference type="GO" id="GO:0008840">
    <property type="term" value="F:4-hydroxy-tetrahydrodipicolinate synthase activity"/>
    <property type="evidence" value="ECO:0007669"/>
    <property type="project" value="TreeGrafter"/>
</dbReference>
<keyword evidence="6" id="KW-1185">Reference proteome</keyword>
<dbReference type="InterPro" id="IPR002220">
    <property type="entry name" value="DapA-like"/>
</dbReference>
<dbReference type="Pfam" id="PF00701">
    <property type="entry name" value="DHDPS"/>
    <property type="match status" value="1"/>
</dbReference>
<evidence type="ECO:0000313" key="5">
    <source>
        <dbReference type="EMBL" id="MBW8637774.1"/>
    </source>
</evidence>
<feature type="active site" description="Schiff-base intermediate with substrate" evidence="3">
    <location>
        <position position="170"/>
    </location>
</feature>
<dbReference type="PRINTS" id="PR00146">
    <property type="entry name" value="DHPICSNTHASE"/>
</dbReference>
<evidence type="ECO:0000256" key="2">
    <source>
        <dbReference type="PIRNR" id="PIRNR001365"/>
    </source>
</evidence>
<dbReference type="AlphaFoldDB" id="A0AAE2ZJ92"/>
<feature type="binding site" evidence="4">
    <location>
        <position position="210"/>
    </location>
    <ligand>
        <name>pyruvate</name>
        <dbReference type="ChEBI" id="CHEBI:15361"/>
    </ligand>
</feature>